<dbReference type="EMBL" id="CAJVQA010014024">
    <property type="protein sequence ID" value="CAG8728408.1"/>
    <property type="molecule type" value="Genomic_DNA"/>
</dbReference>
<evidence type="ECO:0000313" key="3">
    <source>
        <dbReference type="EMBL" id="CAG8728408.1"/>
    </source>
</evidence>
<dbReference type="InterPro" id="IPR005162">
    <property type="entry name" value="Retrotrans_gag_dom"/>
</dbReference>
<name>A0A9N9IAC1_9GLOM</name>
<feature type="domain" description="Retrotransposon gag" evidence="2">
    <location>
        <begin position="42"/>
        <end position="122"/>
    </location>
</feature>
<dbReference type="PANTHER" id="PTHR15503:SF22">
    <property type="entry name" value="TRANSPOSON TY3-I GAG POLYPROTEIN"/>
    <property type="match status" value="1"/>
</dbReference>
<keyword evidence="4" id="KW-1185">Reference proteome</keyword>
<feature type="non-terminal residue" evidence="3">
    <location>
        <position position="161"/>
    </location>
</feature>
<accession>A0A9N9IAC1</accession>
<dbReference type="InterPro" id="IPR032567">
    <property type="entry name" value="RTL1-rel"/>
</dbReference>
<feature type="coiled-coil region" evidence="1">
    <location>
        <begin position="5"/>
        <end position="39"/>
    </location>
</feature>
<sequence>EQLNLNNILIALQQIQQENQLLRQENIDVHNKLNQLMQEEAFNQLRESKVKSALLNNFDGFIKEFKATFGNSDKIKMAANRIRKLTQGSKLASSYTSEFHQISSNLDWKKAVLINQFQTGLRNDVKDLLLTIKDPTTLNDAISKTYPTIVGPAILRADANQ</sequence>
<dbReference type="AlphaFoldDB" id="A0A9N9IAC1"/>
<dbReference type="PANTHER" id="PTHR15503">
    <property type="entry name" value="LDOC1 RELATED"/>
    <property type="match status" value="1"/>
</dbReference>
<evidence type="ECO:0000256" key="1">
    <source>
        <dbReference type="SAM" id="Coils"/>
    </source>
</evidence>
<organism evidence="3 4">
    <name type="scientific">Cetraspora pellucida</name>
    <dbReference type="NCBI Taxonomy" id="1433469"/>
    <lineage>
        <taxon>Eukaryota</taxon>
        <taxon>Fungi</taxon>
        <taxon>Fungi incertae sedis</taxon>
        <taxon>Mucoromycota</taxon>
        <taxon>Glomeromycotina</taxon>
        <taxon>Glomeromycetes</taxon>
        <taxon>Diversisporales</taxon>
        <taxon>Gigasporaceae</taxon>
        <taxon>Cetraspora</taxon>
    </lineage>
</organism>
<comment type="caution">
    <text evidence="3">The sequence shown here is derived from an EMBL/GenBank/DDBJ whole genome shotgun (WGS) entry which is preliminary data.</text>
</comment>
<dbReference type="OrthoDB" id="2444220at2759"/>
<gene>
    <name evidence="3" type="ORF">CPELLU_LOCUS13326</name>
</gene>
<evidence type="ECO:0000259" key="2">
    <source>
        <dbReference type="Pfam" id="PF03732"/>
    </source>
</evidence>
<dbReference type="Pfam" id="PF03732">
    <property type="entry name" value="Retrotrans_gag"/>
    <property type="match status" value="1"/>
</dbReference>
<proteinExistence type="predicted"/>
<reference evidence="3" key="1">
    <citation type="submission" date="2021-06" db="EMBL/GenBank/DDBJ databases">
        <authorList>
            <person name="Kallberg Y."/>
            <person name="Tangrot J."/>
            <person name="Rosling A."/>
        </authorList>
    </citation>
    <scope>NUCLEOTIDE SEQUENCE</scope>
    <source>
        <strain evidence="3">FL966</strain>
    </source>
</reference>
<protein>
    <submittedName>
        <fullName evidence="3">2211_t:CDS:1</fullName>
    </submittedName>
</protein>
<dbReference type="Proteomes" id="UP000789759">
    <property type="component" value="Unassembled WGS sequence"/>
</dbReference>
<evidence type="ECO:0000313" key="4">
    <source>
        <dbReference type="Proteomes" id="UP000789759"/>
    </source>
</evidence>
<keyword evidence="1" id="KW-0175">Coiled coil</keyword>